<protein>
    <submittedName>
        <fullName evidence="2">Uncharacterized protein</fullName>
    </submittedName>
</protein>
<dbReference type="RefSeq" id="WP_254159683.1">
    <property type="nucleotide sequence ID" value="NZ_CP100355.1"/>
</dbReference>
<keyword evidence="3" id="KW-1185">Reference proteome</keyword>
<reference evidence="2" key="1">
    <citation type="submission" date="2022-06" db="EMBL/GenBank/DDBJ databases">
        <title>Diverse halophilic archaea isolated from saline environments.</title>
        <authorList>
            <person name="Cui H.-L."/>
        </authorList>
    </citation>
    <scope>NUCLEOTIDE SEQUENCE</scope>
    <source>
        <strain evidence="2">WLHS1</strain>
    </source>
</reference>
<dbReference type="GeneID" id="73289731"/>
<feature type="region of interest" description="Disordered" evidence="1">
    <location>
        <begin position="1"/>
        <end position="21"/>
    </location>
</feature>
<accession>A0A9E7NDH7</accession>
<name>A0A9E7NDH7_9EURY</name>
<proteinExistence type="predicted"/>
<sequence>MRANASDRDAASPAEGSTAGTSDDVLDRLRILLDPLDGGWWSTTSRLERPAGAAFETALVDAVDALFRPVDDGGFWDTENERFIQGYRGVERERSEGLTWLPRRGVEYRHGPLATMAALQWRTSPFGTDAYDDRLRGQLEHCQRLATTQNHRGELAPGVLGALVDAFTRASTVLDPAWIEVATVLFERTRGRTFDHAEDGLLLAGWAALSDVTDDRDVRAAVTEGVANFESRQQADGWPGSDDATRQFDYRSYAIWGLARAAASIDRPAALSVVETHLERTLVDQVRADGGVLSAPVPAGSRLGQILRGVTRKQPASWQVVRPRNQALLATTVAAYVAAGGSCRYDRAAEAALGWVLDRSRTRLSTLDDVVTDLPLAPMTIDRKVAPPGYRRVTVGDLGALIRAFVAGATDVEGERRRVLVREPRGSSTRNG</sequence>
<evidence type="ECO:0000313" key="3">
    <source>
        <dbReference type="Proteomes" id="UP001056855"/>
    </source>
</evidence>
<dbReference type="AlphaFoldDB" id="A0A9E7NDH7"/>
<organism evidence="2 3">
    <name type="scientific">Natronosalvus rutilus</name>
    <dbReference type="NCBI Taxonomy" id="2953753"/>
    <lineage>
        <taxon>Archaea</taxon>
        <taxon>Methanobacteriati</taxon>
        <taxon>Methanobacteriota</taxon>
        <taxon>Stenosarchaea group</taxon>
        <taxon>Halobacteria</taxon>
        <taxon>Halobacteriales</taxon>
        <taxon>Natrialbaceae</taxon>
        <taxon>Natronosalvus</taxon>
    </lineage>
</organism>
<dbReference type="EMBL" id="CP100355">
    <property type="protein sequence ID" value="UTF54949.1"/>
    <property type="molecule type" value="Genomic_DNA"/>
</dbReference>
<evidence type="ECO:0000256" key="1">
    <source>
        <dbReference type="SAM" id="MobiDB-lite"/>
    </source>
</evidence>
<gene>
    <name evidence="2" type="ORF">NGM29_06755</name>
</gene>
<evidence type="ECO:0000313" key="2">
    <source>
        <dbReference type="EMBL" id="UTF54949.1"/>
    </source>
</evidence>
<feature type="compositionally biased region" description="Basic and acidic residues" evidence="1">
    <location>
        <begin position="1"/>
        <end position="10"/>
    </location>
</feature>
<dbReference type="Proteomes" id="UP001056855">
    <property type="component" value="Chromosome"/>
</dbReference>
<dbReference type="KEGG" id="sawl:NGM29_06755"/>